<evidence type="ECO:0000256" key="1">
    <source>
        <dbReference type="ARBA" id="ARBA00004141"/>
    </source>
</evidence>
<evidence type="ECO:0000313" key="8">
    <source>
        <dbReference type="Proteomes" id="UP000245380"/>
    </source>
</evidence>
<dbReference type="RefSeq" id="WP_109429261.1">
    <property type="nucleotide sequence ID" value="NZ_MPDK01000002.1"/>
</dbReference>
<evidence type="ECO:0000259" key="6">
    <source>
        <dbReference type="Pfam" id="PF00324"/>
    </source>
</evidence>
<dbReference type="OrthoDB" id="9762947at2"/>
<feature type="transmembrane region" description="Helical" evidence="5">
    <location>
        <begin position="43"/>
        <end position="63"/>
    </location>
</feature>
<organism evidence="7 8">
    <name type="scientific">Sulfoacidibacillus thermotolerans</name>
    <name type="common">Acidibacillus sulfuroxidans</name>
    <dbReference type="NCBI Taxonomy" id="1765684"/>
    <lineage>
        <taxon>Bacteria</taxon>
        <taxon>Bacillati</taxon>
        <taxon>Bacillota</taxon>
        <taxon>Bacilli</taxon>
        <taxon>Bacillales</taxon>
        <taxon>Alicyclobacillaceae</taxon>
        <taxon>Sulfoacidibacillus</taxon>
    </lineage>
</organism>
<dbReference type="EMBL" id="MPDK01000002">
    <property type="protein sequence ID" value="PWI58668.1"/>
    <property type="molecule type" value="Genomic_DNA"/>
</dbReference>
<comment type="caution">
    <text evidence="7">The sequence shown here is derived from an EMBL/GenBank/DDBJ whole genome shotgun (WGS) entry which is preliminary data.</text>
</comment>
<proteinExistence type="predicted"/>
<feature type="transmembrane region" description="Helical" evidence="5">
    <location>
        <begin position="75"/>
        <end position="96"/>
    </location>
</feature>
<gene>
    <name evidence="7" type="ORF">BM613_00780</name>
</gene>
<dbReference type="PANTHER" id="PTHR42770">
    <property type="entry name" value="AMINO ACID TRANSPORTER-RELATED"/>
    <property type="match status" value="1"/>
</dbReference>
<dbReference type="GO" id="GO:0055085">
    <property type="term" value="P:transmembrane transport"/>
    <property type="evidence" value="ECO:0007669"/>
    <property type="project" value="InterPro"/>
</dbReference>
<evidence type="ECO:0000256" key="5">
    <source>
        <dbReference type="SAM" id="Phobius"/>
    </source>
</evidence>
<feature type="transmembrane region" description="Helical" evidence="5">
    <location>
        <begin position="12"/>
        <end position="31"/>
    </location>
</feature>
<feature type="domain" description="Amino acid permease/ SLC12A" evidence="6">
    <location>
        <begin position="18"/>
        <end position="97"/>
    </location>
</feature>
<dbReference type="Proteomes" id="UP000245380">
    <property type="component" value="Unassembled WGS sequence"/>
</dbReference>
<keyword evidence="3 5" id="KW-1133">Transmembrane helix</keyword>
<accession>A0A2U3DBK5</accession>
<dbReference type="GO" id="GO:0016020">
    <property type="term" value="C:membrane"/>
    <property type="evidence" value="ECO:0007669"/>
    <property type="project" value="UniProtKB-SubCell"/>
</dbReference>
<sequence length="100" mass="10547">MENQLHKNDLSYIETMGISVAIMAPTAAMALNGSLAASIAGTSVPLTFLLAMITIGFVAFSFIQFNRHFSSSGSVYAFTTASLGPRVGFLSGWTLLLNAP</sequence>
<evidence type="ECO:0000313" key="7">
    <source>
        <dbReference type="EMBL" id="PWI58668.1"/>
    </source>
</evidence>
<evidence type="ECO:0000256" key="3">
    <source>
        <dbReference type="ARBA" id="ARBA00022989"/>
    </source>
</evidence>
<keyword evidence="8" id="KW-1185">Reference proteome</keyword>
<comment type="subcellular location">
    <subcellularLocation>
        <location evidence="1">Membrane</location>
        <topology evidence="1">Multi-pass membrane protein</topology>
    </subcellularLocation>
</comment>
<dbReference type="Pfam" id="PF00324">
    <property type="entry name" value="AA_permease"/>
    <property type="match status" value="1"/>
</dbReference>
<dbReference type="Gene3D" id="1.20.1740.10">
    <property type="entry name" value="Amino acid/polyamine transporter I"/>
    <property type="match status" value="1"/>
</dbReference>
<dbReference type="InterPro" id="IPR050367">
    <property type="entry name" value="APC_superfamily"/>
</dbReference>
<keyword evidence="4 5" id="KW-0472">Membrane</keyword>
<dbReference type="InterPro" id="IPR004841">
    <property type="entry name" value="AA-permease/SLC12A_dom"/>
</dbReference>
<evidence type="ECO:0000256" key="2">
    <source>
        <dbReference type="ARBA" id="ARBA00022692"/>
    </source>
</evidence>
<dbReference type="AlphaFoldDB" id="A0A2U3DBK5"/>
<protein>
    <recommendedName>
        <fullName evidence="6">Amino acid permease/ SLC12A domain-containing protein</fullName>
    </recommendedName>
</protein>
<name>A0A2U3DBK5_SULT2</name>
<reference evidence="7 8" key="1">
    <citation type="submission" date="2016-11" db="EMBL/GenBank/DDBJ databases">
        <title>Comparative genomics of Acidibacillus ferroxidans species.</title>
        <authorList>
            <person name="Oliveira G."/>
            <person name="Nunes G."/>
            <person name="Oliveira R."/>
            <person name="Araujo F."/>
            <person name="Salim A."/>
            <person name="Scholte L."/>
            <person name="Morais D."/>
            <person name="Nancucheo I."/>
            <person name="Johnson D.B."/>
            <person name="Grail B."/>
            <person name="Bittencourt J."/>
            <person name="Valadares R."/>
        </authorList>
    </citation>
    <scope>NUCLEOTIDE SEQUENCE [LARGE SCALE GENOMIC DNA]</scope>
    <source>
        <strain evidence="7 8">Y002</strain>
    </source>
</reference>
<evidence type="ECO:0000256" key="4">
    <source>
        <dbReference type="ARBA" id="ARBA00023136"/>
    </source>
</evidence>
<dbReference type="PANTHER" id="PTHR42770:SF16">
    <property type="entry name" value="AMINO ACID PERMEASE"/>
    <property type="match status" value="1"/>
</dbReference>
<keyword evidence="2 5" id="KW-0812">Transmembrane</keyword>